<gene>
    <name evidence="3" type="ORF">CHS0354_001872</name>
</gene>
<feature type="chain" id="PRO_5042286885" evidence="2">
    <location>
        <begin position="17"/>
        <end position="141"/>
    </location>
</feature>
<evidence type="ECO:0000313" key="4">
    <source>
        <dbReference type="Proteomes" id="UP001195483"/>
    </source>
</evidence>
<feature type="compositionally biased region" description="Basic and acidic residues" evidence="1">
    <location>
        <begin position="109"/>
        <end position="118"/>
    </location>
</feature>
<organism evidence="3 4">
    <name type="scientific">Potamilus streckersoni</name>
    <dbReference type="NCBI Taxonomy" id="2493646"/>
    <lineage>
        <taxon>Eukaryota</taxon>
        <taxon>Metazoa</taxon>
        <taxon>Spiralia</taxon>
        <taxon>Lophotrochozoa</taxon>
        <taxon>Mollusca</taxon>
        <taxon>Bivalvia</taxon>
        <taxon>Autobranchia</taxon>
        <taxon>Heteroconchia</taxon>
        <taxon>Palaeoheterodonta</taxon>
        <taxon>Unionida</taxon>
        <taxon>Unionoidea</taxon>
        <taxon>Unionidae</taxon>
        <taxon>Ambleminae</taxon>
        <taxon>Lampsilini</taxon>
        <taxon>Potamilus</taxon>
    </lineage>
</organism>
<feature type="region of interest" description="Disordered" evidence="1">
    <location>
        <begin position="63"/>
        <end position="141"/>
    </location>
</feature>
<keyword evidence="2" id="KW-0732">Signal</keyword>
<feature type="signal peptide" evidence="2">
    <location>
        <begin position="1"/>
        <end position="16"/>
    </location>
</feature>
<dbReference type="Proteomes" id="UP001195483">
    <property type="component" value="Unassembled WGS sequence"/>
</dbReference>
<reference evidence="3" key="1">
    <citation type="journal article" date="2021" name="Genome Biol. Evol.">
        <title>A High-Quality Reference Genome for a Parasitic Bivalve with Doubly Uniparental Inheritance (Bivalvia: Unionida).</title>
        <authorList>
            <person name="Smith C.H."/>
        </authorList>
    </citation>
    <scope>NUCLEOTIDE SEQUENCE</scope>
    <source>
        <strain evidence="3">CHS0354</strain>
    </source>
</reference>
<evidence type="ECO:0000256" key="2">
    <source>
        <dbReference type="SAM" id="SignalP"/>
    </source>
</evidence>
<protein>
    <submittedName>
        <fullName evidence="3">Uncharacterized protein</fullName>
    </submittedName>
</protein>
<sequence>MMKVLLLLGLIALVETRGIRSDSPLQSVIERELGEEGSQLQAHVISNFLRNLENRLVNDEINFADNPEDHRSENYGKAHHGNDKSSGVPSDNELLSSLAQQANDAGWGKQRDLDEYKVEVGQPVSNPPETHGSHGIYDYTG</sequence>
<dbReference type="AlphaFoldDB" id="A0AAE0WD89"/>
<proteinExistence type="predicted"/>
<reference evidence="3" key="2">
    <citation type="journal article" date="2021" name="Genome Biol. Evol.">
        <title>Developing a high-quality reference genome for a parasitic bivalve with doubly uniparental inheritance (Bivalvia: Unionida).</title>
        <authorList>
            <person name="Smith C.H."/>
        </authorList>
    </citation>
    <scope>NUCLEOTIDE SEQUENCE</scope>
    <source>
        <strain evidence="3">CHS0354</strain>
        <tissue evidence="3">Mantle</tissue>
    </source>
</reference>
<accession>A0AAE0WD89</accession>
<reference evidence="3" key="3">
    <citation type="submission" date="2023-05" db="EMBL/GenBank/DDBJ databases">
        <authorList>
            <person name="Smith C.H."/>
        </authorList>
    </citation>
    <scope>NUCLEOTIDE SEQUENCE</scope>
    <source>
        <strain evidence="3">CHS0354</strain>
        <tissue evidence="3">Mantle</tissue>
    </source>
</reference>
<keyword evidence="4" id="KW-1185">Reference proteome</keyword>
<name>A0AAE0WD89_9BIVA</name>
<evidence type="ECO:0000256" key="1">
    <source>
        <dbReference type="SAM" id="MobiDB-lite"/>
    </source>
</evidence>
<comment type="caution">
    <text evidence="3">The sequence shown here is derived from an EMBL/GenBank/DDBJ whole genome shotgun (WGS) entry which is preliminary data.</text>
</comment>
<dbReference type="EMBL" id="JAEAOA010000176">
    <property type="protein sequence ID" value="KAK3609272.1"/>
    <property type="molecule type" value="Genomic_DNA"/>
</dbReference>
<feature type="compositionally biased region" description="Polar residues" evidence="1">
    <location>
        <begin position="84"/>
        <end position="103"/>
    </location>
</feature>
<evidence type="ECO:0000313" key="3">
    <source>
        <dbReference type="EMBL" id="KAK3609272.1"/>
    </source>
</evidence>
<feature type="compositionally biased region" description="Basic and acidic residues" evidence="1">
    <location>
        <begin position="67"/>
        <end position="83"/>
    </location>
</feature>